<dbReference type="EMBL" id="JBHSCN010000005">
    <property type="protein sequence ID" value="MFC4243343.1"/>
    <property type="molecule type" value="Genomic_DNA"/>
</dbReference>
<feature type="transmembrane region" description="Helical" evidence="1">
    <location>
        <begin position="86"/>
        <end position="104"/>
    </location>
</feature>
<evidence type="ECO:0008006" key="4">
    <source>
        <dbReference type="Google" id="ProtNLM"/>
    </source>
</evidence>
<dbReference type="Proteomes" id="UP001595900">
    <property type="component" value="Unassembled WGS sequence"/>
</dbReference>
<protein>
    <recommendedName>
        <fullName evidence="4">Polysaccharide biosynthesis protein</fullName>
    </recommendedName>
</protein>
<sequence length="382" mass="39757">MIARIGGAATWTGVGLGQSVGVVASIISMWGWWTIGPSRFAATTNDAQRAQLYVESLQQRAILFLIATPIAVLITVTLAAPQARSISALMAIASATAGLSPAWYSIGAGRPGQLVLFDDIPNAVAVAVAAIAILLTRAVWLYPALLIFANIAAPVIFAYRLTPNAHRVLVPPKTIWSDVRRQAAVAGTNLVGTTYSSSPIPMATLVDAAGKVGGLVSSDRLYRIGSYTTIALSNALQSWVLEIHGPRRIRRHAIAIYLHVALGVVGGSLLAFLGPLVGNILFGADVAPTFSTTSWYGVAFFAVALTTPLSRNILIPGGRARYTFLAGLVGAVIGIPLMVVLGKIEGSPGVACGLAVSELIICCLAMPPALATLGAMKQSDPQ</sequence>
<evidence type="ECO:0000256" key="1">
    <source>
        <dbReference type="SAM" id="Phobius"/>
    </source>
</evidence>
<keyword evidence="1" id="KW-0812">Transmembrane</keyword>
<evidence type="ECO:0000313" key="2">
    <source>
        <dbReference type="EMBL" id="MFC4243343.1"/>
    </source>
</evidence>
<accession>A0ABV8Q6W8</accession>
<reference evidence="3" key="1">
    <citation type="journal article" date="2019" name="Int. J. Syst. Evol. Microbiol.">
        <title>The Global Catalogue of Microorganisms (GCM) 10K type strain sequencing project: providing services to taxonomists for standard genome sequencing and annotation.</title>
        <authorList>
            <consortium name="The Broad Institute Genomics Platform"/>
            <consortium name="The Broad Institute Genome Sequencing Center for Infectious Disease"/>
            <person name="Wu L."/>
            <person name="Ma J."/>
        </authorList>
    </citation>
    <scope>NUCLEOTIDE SEQUENCE [LARGE SCALE GENOMIC DNA]</scope>
    <source>
        <strain evidence="3">CGMCC 1.10363</strain>
    </source>
</reference>
<organism evidence="2 3">
    <name type="scientific">Gryllotalpicola reticulitermitis</name>
    <dbReference type="NCBI Taxonomy" id="1184153"/>
    <lineage>
        <taxon>Bacteria</taxon>
        <taxon>Bacillati</taxon>
        <taxon>Actinomycetota</taxon>
        <taxon>Actinomycetes</taxon>
        <taxon>Micrococcales</taxon>
        <taxon>Microbacteriaceae</taxon>
        <taxon>Gryllotalpicola</taxon>
    </lineage>
</organism>
<comment type="caution">
    <text evidence="2">The sequence shown here is derived from an EMBL/GenBank/DDBJ whole genome shotgun (WGS) entry which is preliminary data.</text>
</comment>
<keyword evidence="1" id="KW-0472">Membrane</keyword>
<dbReference type="RefSeq" id="WP_390228362.1">
    <property type="nucleotide sequence ID" value="NZ_JBHSCN010000005.1"/>
</dbReference>
<feature type="transmembrane region" description="Helical" evidence="1">
    <location>
        <begin position="354"/>
        <end position="376"/>
    </location>
</feature>
<keyword evidence="3" id="KW-1185">Reference proteome</keyword>
<proteinExistence type="predicted"/>
<feature type="transmembrane region" description="Helical" evidence="1">
    <location>
        <begin position="20"/>
        <end position="40"/>
    </location>
</feature>
<keyword evidence="1" id="KW-1133">Transmembrane helix</keyword>
<feature type="transmembrane region" description="Helical" evidence="1">
    <location>
        <begin position="254"/>
        <end position="273"/>
    </location>
</feature>
<name>A0ABV8Q6W8_9MICO</name>
<gene>
    <name evidence="2" type="ORF">ACFOYW_08150</name>
</gene>
<feature type="transmembrane region" description="Helical" evidence="1">
    <location>
        <begin position="293"/>
        <end position="310"/>
    </location>
</feature>
<evidence type="ECO:0000313" key="3">
    <source>
        <dbReference type="Proteomes" id="UP001595900"/>
    </source>
</evidence>
<feature type="transmembrane region" description="Helical" evidence="1">
    <location>
        <begin position="61"/>
        <end position="80"/>
    </location>
</feature>
<feature type="transmembrane region" description="Helical" evidence="1">
    <location>
        <begin position="322"/>
        <end position="342"/>
    </location>
</feature>